<name>A0A7R9GHW3_9CRUS</name>
<feature type="transmembrane region" description="Helical" evidence="2">
    <location>
        <begin position="46"/>
        <end position="64"/>
    </location>
</feature>
<reference evidence="4" key="1">
    <citation type="submission" date="2020-11" db="EMBL/GenBank/DDBJ databases">
        <authorList>
            <person name="Tran Van P."/>
        </authorList>
    </citation>
    <scope>NUCLEOTIDE SEQUENCE</scope>
</reference>
<evidence type="ECO:0000256" key="2">
    <source>
        <dbReference type="SAM" id="Phobius"/>
    </source>
</evidence>
<evidence type="ECO:0000256" key="1">
    <source>
        <dbReference type="SAM" id="MobiDB-lite"/>
    </source>
</evidence>
<dbReference type="InterPro" id="IPR050843">
    <property type="entry name" value="Glycosyl_Hydrlase_38"/>
</dbReference>
<dbReference type="Gene3D" id="3.20.110.10">
    <property type="entry name" value="Glycoside hydrolase 38, N terminal domain"/>
    <property type="match status" value="1"/>
</dbReference>
<organism evidence="4">
    <name type="scientific">Notodromas monacha</name>
    <dbReference type="NCBI Taxonomy" id="399045"/>
    <lineage>
        <taxon>Eukaryota</taxon>
        <taxon>Metazoa</taxon>
        <taxon>Ecdysozoa</taxon>
        <taxon>Arthropoda</taxon>
        <taxon>Crustacea</taxon>
        <taxon>Oligostraca</taxon>
        <taxon>Ostracoda</taxon>
        <taxon>Podocopa</taxon>
        <taxon>Podocopida</taxon>
        <taxon>Cypridocopina</taxon>
        <taxon>Cypridoidea</taxon>
        <taxon>Cyprididae</taxon>
        <taxon>Notodromas</taxon>
    </lineage>
</organism>
<evidence type="ECO:0000313" key="5">
    <source>
        <dbReference type="Proteomes" id="UP000678499"/>
    </source>
</evidence>
<feature type="domain" description="Glycoside hydrolase family 38 N-terminal" evidence="3">
    <location>
        <begin position="241"/>
        <end position="419"/>
    </location>
</feature>
<dbReference type="InterPro" id="IPR011330">
    <property type="entry name" value="Glyco_hydro/deAcase_b/a-brl"/>
</dbReference>
<feature type="region of interest" description="Disordered" evidence="1">
    <location>
        <begin position="120"/>
        <end position="163"/>
    </location>
</feature>
<dbReference type="InterPro" id="IPR000602">
    <property type="entry name" value="Glyco_hydro_38_N"/>
</dbReference>
<dbReference type="EMBL" id="CAJPEX010004769">
    <property type="protein sequence ID" value="CAG0923229.1"/>
    <property type="molecule type" value="Genomic_DNA"/>
</dbReference>
<dbReference type="OrthoDB" id="10261055at2759"/>
<feature type="compositionally biased region" description="Basic residues" evidence="1">
    <location>
        <begin position="132"/>
        <end position="147"/>
    </location>
</feature>
<dbReference type="Proteomes" id="UP000678499">
    <property type="component" value="Unassembled WGS sequence"/>
</dbReference>
<evidence type="ECO:0000313" key="4">
    <source>
        <dbReference type="EMBL" id="CAD7283077.1"/>
    </source>
</evidence>
<accession>A0A7R9GHW3</accession>
<dbReference type="Pfam" id="PF01074">
    <property type="entry name" value="Glyco_hydro_38N"/>
    <property type="match status" value="1"/>
</dbReference>
<keyword evidence="5" id="KW-1185">Reference proteome</keyword>
<dbReference type="GO" id="GO:0006491">
    <property type="term" value="P:N-glycan processing"/>
    <property type="evidence" value="ECO:0007669"/>
    <property type="project" value="TreeGrafter"/>
</dbReference>
<protein>
    <recommendedName>
        <fullName evidence="3">Glycoside hydrolase family 38 N-terminal domain-containing protein</fullName>
    </recommendedName>
</protein>
<dbReference type="SUPFAM" id="SSF88713">
    <property type="entry name" value="Glycoside hydrolase/deacetylase"/>
    <property type="match status" value="1"/>
</dbReference>
<keyword evidence="2" id="KW-1133">Transmembrane helix</keyword>
<gene>
    <name evidence="4" type="ORF">NMOB1V02_LOCUS10695</name>
</gene>
<dbReference type="GO" id="GO:0004559">
    <property type="term" value="F:alpha-mannosidase activity"/>
    <property type="evidence" value="ECO:0007669"/>
    <property type="project" value="InterPro"/>
</dbReference>
<keyword evidence="2" id="KW-0472">Membrane</keyword>
<dbReference type="GO" id="GO:0000139">
    <property type="term" value="C:Golgi membrane"/>
    <property type="evidence" value="ECO:0007669"/>
    <property type="project" value="TreeGrafter"/>
</dbReference>
<dbReference type="EMBL" id="OA886806">
    <property type="protein sequence ID" value="CAD7283077.1"/>
    <property type="molecule type" value="Genomic_DNA"/>
</dbReference>
<evidence type="ECO:0000259" key="3">
    <source>
        <dbReference type="Pfam" id="PF01074"/>
    </source>
</evidence>
<proteinExistence type="predicted"/>
<dbReference type="PANTHER" id="PTHR11607:SF70">
    <property type="entry name" value="ALPHA-MANNOSIDASE"/>
    <property type="match status" value="1"/>
</dbReference>
<dbReference type="PANTHER" id="PTHR11607">
    <property type="entry name" value="ALPHA-MANNOSIDASE"/>
    <property type="match status" value="1"/>
</dbReference>
<keyword evidence="2" id="KW-0812">Transmembrane</keyword>
<dbReference type="InterPro" id="IPR027291">
    <property type="entry name" value="Glyco_hydro_38_N_sf"/>
</dbReference>
<dbReference type="AlphaFoldDB" id="A0A7R9GHW3"/>
<dbReference type="GO" id="GO:0006013">
    <property type="term" value="P:mannose metabolic process"/>
    <property type="evidence" value="ECO:0007669"/>
    <property type="project" value="InterPro"/>
</dbReference>
<sequence>MAWTTTSGVCSRRLVLATLGLCWRRGSLFLDPRLLLLQMRWRSGMLGRWLVVVLASLLLAGCLLKNVHDGMALLDGSDDLSLKQQPLQEKQQVEFNWLRLPQHVPVDLTMMNHITDDDDGYKHETASSSTSWRHHVISRKKKKKRKKKEEEEENDNDGNIHDLLEDESAHPQGMLCDSRRAVSIGAVATTDIVAANVFRSFNFTEDRRGPASIWFYKDPFFERRFQETQREIVVDRPTLKVIIMMWSHLDPGWLRTYDDYQNDVNKIYSGFVKRVETYSNISFTTAEVSFFSRFFERCSEEQKEYVRKLVRDGRLEIAAGGWVMADEAAVSLYGMVDQFVQGHSWLDEHLDVAPKSGWSIDPFGHGSAVPYLLSAAGLKQTVIQRIHYQWKDYFARNQGYKWVPGQPSVDQIMVVHLPAGKRQLFQPPARAVLGLANPQPTKPWSGHPYLGWHPNNTL</sequence>